<comment type="caution">
    <text evidence="3">The sequence shown here is derived from an EMBL/GenBank/DDBJ whole genome shotgun (WGS) entry which is preliminary data.</text>
</comment>
<dbReference type="InterPro" id="IPR029058">
    <property type="entry name" value="AB_hydrolase_fold"/>
</dbReference>
<dbReference type="OrthoDB" id="2418081at2759"/>
<evidence type="ECO:0000259" key="2">
    <source>
        <dbReference type="Pfam" id="PF02230"/>
    </source>
</evidence>
<name>A0A0F4Z297_RASE3</name>
<evidence type="ECO:0000313" key="3">
    <source>
        <dbReference type="EMBL" id="KKA24201.1"/>
    </source>
</evidence>
<keyword evidence="4" id="KW-1185">Reference proteome</keyword>
<dbReference type="GO" id="GO:0008474">
    <property type="term" value="F:palmitoyl-(protein) hydrolase activity"/>
    <property type="evidence" value="ECO:0007669"/>
    <property type="project" value="TreeGrafter"/>
</dbReference>
<dbReference type="SUPFAM" id="SSF53474">
    <property type="entry name" value="alpha/beta-Hydrolases"/>
    <property type="match status" value="1"/>
</dbReference>
<proteinExistence type="inferred from homology"/>
<sequence>MVYLFPPRHVYFPSTPKHTSTVILLHARGSNGPDLAFELATSYSSAGKTIFDHFPSTRWVFPSARARHYYWSQEQQFRGEDNLPEWFELESADYPHQPIPGLQDSVSYILRIVDEEVRRLEGNADRVFIGGVGQGMAVGLVALICAQRKLGGFVGAKGWIPFAGTLSSLLEKGEMDQAGVVLKTITFGQQQQQQQQAPGQQLSILPLPSQPQPQPPPSLDVYSGKAISGPLHVKETPVFLSHDEDNRLVDIGLGKTAHDTLQRLGFSELSWKTYPGGIHDSHGHRRQWLKEPKQLDDIVQFLGDKHLGRSG</sequence>
<evidence type="ECO:0000256" key="1">
    <source>
        <dbReference type="ARBA" id="ARBA00006499"/>
    </source>
</evidence>
<gene>
    <name evidence="3" type="ORF">T310_1740</name>
</gene>
<dbReference type="RefSeq" id="XP_013330813.1">
    <property type="nucleotide sequence ID" value="XM_013475359.1"/>
</dbReference>
<dbReference type="Pfam" id="PF02230">
    <property type="entry name" value="Abhydrolase_2"/>
    <property type="match status" value="1"/>
</dbReference>
<dbReference type="EMBL" id="LASV01000072">
    <property type="protein sequence ID" value="KKA24201.1"/>
    <property type="molecule type" value="Genomic_DNA"/>
</dbReference>
<dbReference type="STRING" id="1408163.A0A0F4Z297"/>
<dbReference type="PANTHER" id="PTHR10655">
    <property type="entry name" value="LYSOPHOSPHOLIPASE-RELATED"/>
    <property type="match status" value="1"/>
</dbReference>
<dbReference type="InterPro" id="IPR050565">
    <property type="entry name" value="LYPA1-2/EST-like"/>
</dbReference>
<feature type="domain" description="Phospholipase/carboxylesterase/thioesterase" evidence="2">
    <location>
        <begin position="16"/>
        <end position="168"/>
    </location>
</feature>
<dbReference type="Gene3D" id="3.40.50.1820">
    <property type="entry name" value="alpha/beta hydrolase"/>
    <property type="match status" value="1"/>
</dbReference>
<dbReference type="PANTHER" id="PTHR10655:SF63">
    <property type="entry name" value="PHOSPHOLIPASE_CARBOXYLESTERASE_THIOESTERASE DOMAIN-CONTAINING PROTEIN"/>
    <property type="match status" value="1"/>
</dbReference>
<dbReference type="GeneID" id="25314091"/>
<comment type="similarity">
    <text evidence="1">Belongs to the AB hydrolase superfamily. AB hydrolase 2 family.</text>
</comment>
<dbReference type="GO" id="GO:0052689">
    <property type="term" value="F:carboxylic ester hydrolase activity"/>
    <property type="evidence" value="ECO:0007669"/>
    <property type="project" value="TreeGrafter"/>
</dbReference>
<organism evidence="3 4">
    <name type="scientific">Rasamsonia emersonii (strain ATCC 16479 / CBS 393.64 / IMI 116815)</name>
    <dbReference type="NCBI Taxonomy" id="1408163"/>
    <lineage>
        <taxon>Eukaryota</taxon>
        <taxon>Fungi</taxon>
        <taxon>Dikarya</taxon>
        <taxon>Ascomycota</taxon>
        <taxon>Pezizomycotina</taxon>
        <taxon>Eurotiomycetes</taxon>
        <taxon>Eurotiomycetidae</taxon>
        <taxon>Eurotiales</taxon>
        <taxon>Trichocomaceae</taxon>
        <taxon>Rasamsonia</taxon>
    </lineage>
</organism>
<evidence type="ECO:0000313" key="4">
    <source>
        <dbReference type="Proteomes" id="UP000053958"/>
    </source>
</evidence>
<dbReference type="InterPro" id="IPR003140">
    <property type="entry name" value="PLipase/COase/thioEstase"/>
</dbReference>
<protein>
    <recommendedName>
        <fullName evidence="2">Phospholipase/carboxylesterase/thioesterase domain-containing protein</fullName>
    </recommendedName>
</protein>
<dbReference type="Proteomes" id="UP000053958">
    <property type="component" value="Unassembled WGS sequence"/>
</dbReference>
<dbReference type="AlphaFoldDB" id="A0A0F4Z297"/>
<dbReference type="GO" id="GO:0005737">
    <property type="term" value="C:cytoplasm"/>
    <property type="evidence" value="ECO:0007669"/>
    <property type="project" value="TreeGrafter"/>
</dbReference>
<reference evidence="3 4" key="1">
    <citation type="submission" date="2015-04" db="EMBL/GenBank/DDBJ databases">
        <authorList>
            <person name="Heijne W.H."/>
            <person name="Fedorova N.D."/>
            <person name="Nierman W.C."/>
            <person name="Vollebregt A.W."/>
            <person name="Zhao Z."/>
            <person name="Wu L."/>
            <person name="Kumar M."/>
            <person name="Stam H."/>
            <person name="van den Berg M.A."/>
            <person name="Pel H.J."/>
        </authorList>
    </citation>
    <scope>NUCLEOTIDE SEQUENCE [LARGE SCALE GENOMIC DNA]</scope>
    <source>
        <strain evidence="3 4">CBS 393.64</strain>
    </source>
</reference>
<accession>A0A0F4Z297</accession>